<comment type="subcellular location">
    <subcellularLocation>
        <location evidence="1">Nucleus</location>
    </subcellularLocation>
</comment>
<dbReference type="InterPro" id="IPR005333">
    <property type="entry name" value="Transcription_factor_TCP"/>
</dbReference>
<dbReference type="GO" id="GO:0043565">
    <property type="term" value="F:sequence-specific DNA binding"/>
    <property type="evidence" value="ECO:0000318"/>
    <property type="project" value="GO_Central"/>
</dbReference>
<keyword evidence="3" id="KW-0238">DNA-binding</keyword>
<dbReference type="OMA" id="GQNQMFN"/>
<dbReference type="Proteomes" id="UP000790787">
    <property type="component" value="Chromosome 23"/>
</dbReference>
<evidence type="ECO:0000256" key="1">
    <source>
        <dbReference type="ARBA" id="ARBA00004123"/>
    </source>
</evidence>
<evidence type="ECO:0000256" key="3">
    <source>
        <dbReference type="ARBA" id="ARBA00023125"/>
    </source>
</evidence>
<evidence type="ECO:0000313" key="8">
    <source>
        <dbReference type="Proteomes" id="UP000790787"/>
    </source>
</evidence>
<keyword evidence="2" id="KW-0805">Transcription regulation</keyword>
<reference evidence="9" key="2">
    <citation type="submission" date="2025-08" db="UniProtKB">
        <authorList>
            <consortium name="RefSeq"/>
        </authorList>
    </citation>
    <scope>IDENTIFICATION</scope>
    <source>
        <tissue evidence="9">Leaf</tissue>
    </source>
</reference>
<feature type="region of interest" description="Disordered" evidence="6">
    <location>
        <begin position="1"/>
        <end position="31"/>
    </location>
</feature>
<feature type="region of interest" description="Disordered" evidence="6">
    <location>
        <begin position="114"/>
        <end position="133"/>
    </location>
</feature>
<dbReference type="STRING" id="4097.A0A1S4ADI8"/>
<keyword evidence="4" id="KW-0804">Transcription</keyword>
<dbReference type="AlphaFoldDB" id="A0A1S4ADI8"/>
<dbReference type="SMR" id="A0A1S4ADI8"/>
<evidence type="ECO:0000256" key="5">
    <source>
        <dbReference type="ARBA" id="ARBA00023242"/>
    </source>
</evidence>
<proteinExistence type="predicted"/>
<dbReference type="InterPro" id="IPR017887">
    <property type="entry name" value="TF_TCP_subgr"/>
</dbReference>
<dbReference type="PANTHER" id="PTHR31072:SF132">
    <property type="entry name" value="TRANSCRIPTION FACTOR TCP17-LIKE"/>
    <property type="match status" value="1"/>
</dbReference>
<dbReference type="PaxDb" id="4097-A0A1S4ADI8"/>
<dbReference type="RefSeq" id="XP_016474737.1">
    <property type="nucleotide sequence ID" value="XM_016619251.2"/>
</dbReference>
<reference evidence="8" key="1">
    <citation type="journal article" date="2014" name="Nat. Commun.">
        <title>The tobacco genome sequence and its comparison with those of tomato and potato.</title>
        <authorList>
            <person name="Sierro N."/>
            <person name="Battey J.N."/>
            <person name="Ouadi S."/>
            <person name="Bakaher N."/>
            <person name="Bovet L."/>
            <person name="Willig A."/>
            <person name="Goepfert S."/>
            <person name="Peitsch M.C."/>
            <person name="Ivanov N.V."/>
        </authorList>
    </citation>
    <scope>NUCLEOTIDE SEQUENCE [LARGE SCALE GENOMIC DNA]</scope>
</reference>
<keyword evidence="8" id="KW-1185">Reference proteome</keyword>
<dbReference type="GO" id="GO:2000032">
    <property type="term" value="P:regulation of secondary shoot formation"/>
    <property type="evidence" value="ECO:0000318"/>
    <property type="project" value="GO_Central"/>
</dbReference>
<dbReference type="GO" id="GO:0005634">
    <property type="term" value="C:nucleus"/>
    <property type="evidence" value="ECO:0000318"/>
    <property type="project" value="GO_Central"/>
</dbReference>
<dbReference type="GeneID" id="107796469"/>
<feature type="compositionally biased region" description="Acidic residues" evidence="6">
    <location>
        <begin position="17"/>
        <end position="31"/>
    </location>
</feature>
<keyword evidence="5" id="KW-0539">Nucleus</keyword>
<dbReference type="OrthoDB" id="1289400at2759"/>
<evidence type="ECO:0000313" key="9">
    <source>
        <dbReference type="RefSeq" id="XP_016474737.1"/>
    </source>
</evidence>
<organism evidence="8 9">
    <name type="scientific">Nicotiana tabacum</name>
    <name type="common">Common tobacco</name>
    <dbReference type="NCBI Taxonomy" id="4097"/>
    <lineage>
        <taxon>Eukaryota</taxon>
        <taxon>Viridiplantae</taxon>
        <taxon>Streptophyta</taxon>
        <taxon>Embryophyta</taxon>
        <taxon>Tracheophyta</taxon>
        <taxon>Spermatophyta</taxon>
        <taxon>Magnoliopsida</taxon>
        <taxon>eudicotyledons</taxon>
        <taxon>Gunneridae</taxon>
        <taxon>Pentapetalae</taxon>
        <taxon>asterids</taxon>
        <taxon>lamiids</taxon>
        <taxon>Solanales</taxon>
        <taxon>Solanaceae</taxon>
        <taxon>Nicotianoideae</taxon>
        <taxon>Nicotianeae</taxon>
        <taxon>Nicotiana</taxon>
    </lineage>
</organism>
<gene>
    <name evidence="9" type="primary">LOC107796469</name>
</gene>
<evidence type="ECO:0000256" key="2">
    <source>
        <dbReference type="ARBA" id="ARBA00023015"/>
    </source>
</evidence>
<dbReference type="PROSITE" id="PS51369">
    <property type="entry name" value="TCP"/>
    <property type="match status" value="1"/>
</dbReference>
<protein>
    <submittedName>
        <fullName evidence="9">Transcription factor TCP17-like</fullName>
    </submittedName>
    <submittedName>
        <fullName evidence="9">Uncharacterized protein LOC107796469</fullName>
    </submittedName>
</protein>
<dbReference type="KEGG" id="nta:107796469"/>
<feature type="region of interest" description="Disordered" evidence="6">
    <location>
        <begin position="72"/>
        <end position="99"/>
    </location>
</feature>
<sequence>MNHQLQVSDKEDKSSSSEEEEEEEKEKEEDFFQENILQIHYQNQHFHQFYQKQTDSHYAKWANFTSPALVPKHQNNTQCPSYKEEIKKVSPKKKPKRTNTDVIEVHRSRIVRATGRKDRHSKVSTASGPRDRRVRLSPNTAIQFYDVQDRLGYDRPSKAIDWLIKKAKAAIDALENNPFQVFSRQIDSTNKALNWRTINVENEEGQFALDQSPKVSQEYSDIPKYECGVQNDSPIGNLSLLSSANDPKIQFVSDFQRYQQGHFHSDTKKQAQDSLFNFQSSQDQSILSSNNNLELREDSTFSFLSHNFPSVLGQNQLFYQRESLQSSAFSVPLNTQFQTVSYANNGFVNEEEEHGTFSTPSAINATTLLHYQD</sequence>
<dbReference type="GO" id="GO:0003700">
    <property type="term" value="F:DNA-binding transcription factor activity"/>
    <property type="evidence" value="ECO:0000318"/>
    <property type="project" value="GO_Central"/>
</dbReference>
<dbReference type="RefSeq" id="XP_016474737.1">
    <property type="nucleotide sequence ID" value="XM_016619251.1"/>
</dbReference>
<feature type="domain" description="TCP" evidence="7">
    <location>
        <begin position="116"/>
        <end position="174"/>
    </location>
</feature>
<accession>A0A1S4ADI8</accession>
<evidence type="ECO:0000256" key="4">
    <source>
        <dbReference type="ARBA" id="ARBA00023163"/>
    </source>
</evidence>
<name>A0A1S4ADI8_TOBAC</name>
<evidence type="ECO:0000259" key="7">
    <source>
        <dbReference type="PROSITE" id="PS51369"/>
    </source>
</evidence>
<dbReference type="Pfam" id="PF03634">
    <property type="entry name" value="TCP"/>
    <property type="match status" value="1"/>
</dbReference>
<evidence type="ECO:0000256" key="6">
    <source>
        <dbReference type="SAM" id="MobiDB-lite"/>
    </source>
</evidence>
<dbReference type="PANTHER" id="PTHR31072">
    <property type="entry name" value="TRANSCRIPTION FACTOR TCP4-RELATED"/>
    <property type="match status" value="1"/>
</dbReference>